<dbReference type="STRING" id="7168.A0A182NAA5"/>
<dbReference type="GO" id="GO:0030424">
    <property type="term" value="C:axon"/>
    <property type="evidence" value="ECO:0007669"/>
    <property type="project" value="TreeGrafter"/>
</dbReference>
<keyword evidence="7 8" id="KW-0807">Transducer</keyword>
<protein>
    <recommendedName>
        <fullName evidence="8">Gustatory receptor</fullName>
    </recommendedName>
</protein>
<dbReference type="Proteomes" id="UP000075884">
    <property type="component" value="Unassembled WGS sequence"/>
</dbReference>
<keyword evidence="10" id="KW-1185">Reference proteome</keyword>
<dbReference type="GO" id="GO:0007635">
    <property type="term" value="P:chemosensory behavior"/>
    <property type="evidence" value="ECO:0007669"/>
    <property type="project" value="TreeGrafter"/>
</dbReference>
<evidence type="ECO:0000256" key="4">
    <source>
        <dbReference type="ARBA" id="ARBA00022989"/>
    </source>
</evidence>
<comment type="caution">
    <text evidence="8">Lacks conserved residue(s) required for the propagation of feature annotation.</text>
</comment>
<name>A0A182NAA5_9DIPT</name>
<dbReference type="GO" id="GO:0007165">
    <property type="term" value="P:signal transduction"/>
    <property type="evidence" value="ECO:0007669"/>
    <property type="project" value="UniProtKB-KW"/>
</dbReference>
<dbReference type="PANTHER" id="PTHR21143">
    <property type="entry name" value="INVERTEBRATE GUSTATORY RECEPTOR"/>
    <property type="match status" value="1"/>
</dbReference>
<dbReference type="VEuPathDB" id="VectorBase:ADIR004581"/>
<feature type="transmembrane region" description="Helical" evidence="8">
    <location>
        <begin position="43"/>
        <end position="62"/>
    </location>
</feature>
<comment type="subcellular location">
    <subcellularLocation>
        <location evidence="1 8">Cell membrane</location>
        <topology evidence="1 8">Multi-pass membrane protein</topology>
    </subcellularLocation>
</comment>
<dbReference type="GO" id="GO:0030425">
    <property type="term" value="C:dendrite"/>
    <property type="evidence" value="ECO:0007669"/>
    <property type="project" value="TreeGrafter"/>
</dbReference>
<dbReference type="GO" id="GO:0005886">
    <property type="term" value="C:plasma membrane"/>
    <property type="evidence" value="ECO:0007669"/>
    <property type="project" value="UniProtKB-SubCell"/>
</dbReference>
<dbReference type="EnsemblMetazoa" id="ADIR004581-RA">
    <property type="protein sequence ID" value="ADIR004581-PA"/>
    <property type="gene ID" value="ADIR004581"/>
</dbReference>
<sequence length="519" mass="58659">MSVNPIGGLLDALQVLFYISSIFGVIPYSLWAFAKRQVLQLSIFGNVWVTCSLVVYTTLYHVATTNYVKNDWGSQKTLTNAIGIFIIYMEPMMMATDMVAGMMNQKRLTQCFDRIARVDNHLFSEGIVLNNLRVRRTSIVLLLLMLFFEAIITGYSFAVFENEFTLWSMIWFITTIPTALNSVCRIWYVMLVSAIRQRFNAMNAHMNASALGILSYKEQFVGEYDADITEIPLDYLEKEIFTVYTQRRKQLAATPPKKPTAKIIAVKPFQEKQPESPPTKPIVPTRNSAIHPWPETAGLGPAQEYLPSDLRQKLKIEQRLDNKLILICRTHDELCEIGKVINRMYSVQMLVAMAHGFVAITAQFYFLYCGLTGQEVPILFRSAEVIVLSLTYISYTALKCIVPIFVCWKTRTDSQRTGIEMHYLANVVDECHCYEVVNHLSLKLLNHHLNFSACGFFDLDMTTLYAITGAITSYLIILIQFNLAAIQKSSSNSTVASNSTALSVIEGVVTTAITTYVSN</sequence>
<dbReference type="Pfam" id="PF08395">
    <property type="entry name" value="7tm_7"/>
    <property type="match status" value="2"/>
</dbReference>
<comment type="function">
    <text evidence="8">Gustatory receptor which mediates acceptance or avoidance behavior, depending on its substrates.</text>
</comment>
<keyword evidence="3 8" id="KW-0812">Transmembrane</keyword>
<keyword evidence="4 8" id="KW-1133">Transmembrane helix</keyword>
<evidence type="ECO:0000256" key="1">
    <source>
        <dbReference type="ARBA" id="ARBA00004651"/>
    </source>
</evidence>
<evidence type="ECO:0000313" key="10">
    <source>
        <dbReference type="Proteomes" id="UP000075884"/>
    </source>
</evidence>
<evidence type="ECO:0000256" key="8">
    <source>
        <dbReference type="RuleBase" id="RU363108"/>
    </source>
</evidence>
<organism evidence="9 10">
    <name type="scientific">Anopheles dirus</name>
    <dbReference type="NCBI Taxonomy" id="7168"/>
    <lineage>
        <taxon>Eukaryota</taxon>
        <taxon>Metazoa</taxon>
        <taxon>Ecdysozoa</taxon>
        <taxon>Arthropoda</taxon>
        <taxon>Hexapoda</taxon>
        <taxon>Insecta</taxon>
        <taxon>Pterygota</taxon>
        <taxon>Neoptera</taxon>
        <taxon>Endopterygota</taxon>
        <taxon>Diptera</taxon>
        <taxon>Nematocera</taxon>
        <taxon>Culicoidea</taxon>
        <taxon>Culicidae</taxon>
        <taxon>Anophelinae</taxon>
        <taxon>Anopheles</taxon>
    </lineage>
</organism>
<comment type="similarity">
    <text evidence="8">Belongs to the insect chemoreceptor superfamily. Gustatory receptor (GR) family.</text>
</comment>
<feature type="transmembrane region" description="Helical" evidence="8">
    <location>
        <begin position="464"/>
        <end position="483"/>
    </location>
</feature>
<accession>A0A182NAA5</accession>
<dbReference type="AlphaFoldDB" id="A0A182NAA5"/>
<dbReference type="GO" id="GO:0050909">
    <property type="term" value="P:sensory perception of taste"/>
    <property type="evidence" value="ECO:0007669"/>
    <property type="project" value="InterPro"/>
</dbReference>
<reference evidence="10" key="1">
    <citation type="submission" date="2013-03" db="EMBL/GenBank/DDBJ databases">
        <title>The Genome Sequence of Anopheles dirus WRAIR2.</title>
        <authorList>
            <consortium name="The Broad Institute Genomics Platform"/>
            <person name="Neafsey D.E."/>
            <person name="Walton C."/>
            <person name="Walker B."/>
            <person name="Young S.K."/>
            <person name="Zeng Q."/>
            <person name="Gargeya S."/>
            <person name="Fitzgerald M."/>
            <person name="Haas B."/>
            <person name="Abouelleil A."/>
            <person name="Allen A.W."/>
            <person name="Alvarado L."/>
            <person name="Arachchi H.M."/>
            <person name="Berlin A.M."/>
            <person name="Chapman S.B."/>
            <person name="Gainer-Dewar J."/>
            <person name="Goldberg J."/>
            <person name="Griggs A."/>
            <person name="Gujja S."/>
            <person name="Hansen M."/>
            <person name="Howarth C."/>
            <person name="Imamovic A."/>
            <person name="Ireland A."/>
            <person name="Larimer J."/>
            <person name="McCowan C."/>
            <person name="Murphy C."/>
            <person name="Pearson M."/>
            <person name="Poon T.W."/>
            <person name="Priest M."/>
            <person name="Roberts A."/>
            <person name="Saif S."/>
            <person name="Shea T."/>
            <person name="Sisk P."/>
            <person name="Sykes S."/>
            <person name="Wortman J."/>
            <person name="Nusbaum C."/>
            <person name="Birren B."/>
        </authorList>
    </citation>
    <scope>NUCLEOTIDE SEQUENCE [LARGE SCALE GENOMIC DNA]</scope>
    <source>
        <strain evidence="10">WRAIR2</strain>
    </source>
</reference>
<feature type="transmembrane region" description="Helical" evidence="8">
    <location>
        <begin position="166"/>
        <end position="188"/>
    </location>
</feature>
<feature type="transmembrane region" description="Helical" evidence="8">
    <location>
        <begin position="347"/>
        <end position="366"/>
    </location>
</feature>
<evidence type="ECO:0000256" key="2">
    <source>
        <dbReference type="ARBA" id="ARBA00022475"/>
    </source>
</evidence>
<keyword evidence="5 8" id="KW-0472">Membrane</keyword>
<dbReference type="PANTHER" id="PTHR21143:SF128">
    <property type="entry name" value="GUSTATORY RECEPTOR FOR BITTER TASTE 66A"/>
    <property type="match status" value="1"/>
</dbReference>
<evidence type="ECO:0000256" key="3">
    <source>
        <dbReference type="ARBA" id="ARBA00022692"/>
    </source>
</evidence>
<evidence type="ECO:0000256" key="5">
    <source>
        <dbReference type="ARBA" id="ARBA00023136"/>
    </source>
</evidence>
<dbReference type="GO" id="GO:0043025">
    <property type="term" value="C:neuronal cell body"/>
    <property type="evidence" value="ECO:0007669"/>
    <property type="project" value="TreeGrafter"/>
</dbReference>
<evidence type="ECO:0000256" key="7">
    <source>
        <dbReference type="ARBA" id="ARBA00023224"/>
    </source>
</evidence>
<keyword evidence="6 8" id="KW-0675">Receptor</keyword>
<dbReference type="InterPro" id="IPR013604">
    <property type="entry name" value="7TM_chemorcpt"/>
</dbReference>
<feature type="transmembrane region" description="Helical" evidence="8">
    <location>
        <begin position="12"/>
        <end position="31"/>
    </location>
</feature>
<proteinExistence type="inferred from homology"/>
<feature type="transmembrane region" description="Helical" evidence="8">
    <location>
        <begin position="139"/>
        <end position="160"/>
    </location>
</feature>
<keyword evidence="2 8" id="KW-1003">Cell membrane</keyword>
<evidence type="ECO:0000256" key="6">
    <source>
        <dbReference type="ARBA" id="ARBA00023170"/>
    </source>
</evidence>
<dbReference type="GO" id="GO:0008049">
    <property type="term" value="P:male courtship behavior"/>
    <property type="evidence" value="ECO:0007669"/>
    <property type="project" value="TreeGrafter"/>
</dbReference>
<reference evidence="9" key="2">
    <citation type="submission" date="2020-05" db="UniProtKB">
        <authorList>
            <consortium name="EnsemblMetazoa"/>
        </authorList>
    </citation>
    <scope>IDENTIFICATION</scope>
    <source>
        <strain evidence="9">WRAIR2</strain>
    </source>
</reference>
<feature type="transmembrane region" description="Helical" evidence="8">
    <location>
        <begin position="82"/>
        <end position="100"/>
    </location>
</feature>
<evidence type="ECO:0000313" key="9">
    <source>
        <dbReference type="EnsemblMetazoa" id="ADIR004581-PA"/>
    </source>
</evidence>
<feature type="transmembrane region" description="Helical" evidence="8">
    <location>
        <begin position="386"/>
        <end position="408"/>
    </location>
</feature>